<organism evidence="2 3">
    <name type="scientific">Orchesella dallaii</name>
    <dbReference type="NCBI Taxonomy" id="48710"/>
    <lineage>
        <taxon>Eukaryota</taxon>
        <taxon>Metazoa</taxon>
        <taxon>Ecdysozoa</taxon>
        <taxon>Arthropoda</taxon>
        <taxon>Hexapoda</taxon>
        <taxon>Collembola</taxon>
        <taxon>Entomobryomorpha</taxon>
        <taxon>Entomobryoidea</taxon>
        <taxon>Orchesellidae</taxon>
        <taxon>Orchesellinae</taxon>
        <taxon>Orchesella</taxon>
    </lineage>
</organism>
<feature type="region of interest" description="Disordered" evidence="1">
    <location>
        <begin position="491"/>
        <end position="519"/>
    </location>
</feature>
<evidence type="ECO:0000313" key="3">
    <source>
        <dbReference type="Proteomes" id="UP001642540"/>
    </source>
</evidence>
<feature type="region of interest" description="Disordered" evidence="1">
    <location>
        <begin position="22"/>
        <end position="57"/>
    </location>
</feature>
<dbReference type="EMBL" id="CAXLJM020000024">
    <property type="protein sequence ID" value="CAL8089986.1"/>
    <property type="molecule type" value="Genomic_DNA"/>
</dbReference>
<evidence type="ECO:0000256" key="1">
    <source>
        <dbReference type="SAM" id="MobiDB-lite"/>
    </source>
</evidence>
<evidence type="ECO:0000313" key="2">
    <source>
        <dbReference type="EMBL" id="CAL8089986.1"/>
    </source>
</evidence>
<keyword evidence="3" id="KW-1185">Reference proteome</keyword>
<comment type="caution">
    <text evidence="2">The sequence shown here is derived from an EMBL/GenBank/DDBJ whole genome shotgun (WGS) entry which is preliminary data.</text>
</comment>
<protein>
    <submittedName>
        <fullName evidence="2">Uncharacterized protein</fullName>
    </submittedName>
</protein>
<dbReference type="Proteomes" id="UP001642540">
    <property type="component" value="Unassembled WGS sequence"/>
</dbReference>
<sequence length="519" mass="58306">MHSTRTRIAMDKDEQIAMASTSLGVESEAGQTDVESLDGTSLNNSSVTQYANSSETEYDNDDIEVALSDLVESQFPSEAKRGRTGKDVQEWLENANDETQDISKTPSLSSSDWIHSEKIEKMGAALLDGIKNENNFSHEDWLQVDDIQEVPSVDPVSNFLEDVKKRLSLALMYVIKNVTSTPATVFRHLYTAVLHYAAEEVTGPNSCPSQSEFLKNCDFKSLTRLRTLNGGYFSELRLSFRKCPKQKLKIVRAVEQFVNHSIDMAYDTENPVLFTRYAEIPKIVHDCNEEKGLGYNTDQLVKYAIRLQKAVHLDMIGRCLDFLAVSGFKLKQEYVERAGSYLSSTDSALGKHVFSVSYAESYLSSQGSSSTQNDLNSQNFIDDENSAPQEMQLEQELLALEALQNSPDFVEALQEQMRGNMNNDSPGGSWNSQGSISLPQFSLPLREQPEVAVVAPMDEDSEQDSGWLLYNEGEFSHINLNMSLSYNLDNLQSDSSDDEGPLRRRPRLELQQEDEYVHL</sequence>
<gene>
    <name evidence="2" type="ORF">ODALV1_LOCUS7519</name>
</gene>
<name>A0ABP1Q5E5_9HEXA</name>
<feature type="compositionally biased region" description="Basic and acidic residues" evidence="1">
    <location>
        <begin position="507"/>
        <end position="519"/>
    </location>
</feature>
<proteinExistence type="predicted"/>
<accession>A0ABP1Q5E5</accession>
<feature type="compositionally biased region" description="Polar residues" evidence="1">
    <location>
        <begin position="22"/>
        <end position="55"/>
    </location>
</feature>
<reference evidence="2 3" key="1">
    <citation type="submission" date="2024-08" db="EMBL/GenBank/DDBJ databases">
        <authorList>
            <person name="Cucini C."/>
            <person name="Frati F."/>
        </authorList>
    </citation>
    <scope>NUCLEOTIDE SEQUENCE [LARGE SCALE GENOMIC DNA]</scope>
</reference>